<proteinExistence type="predicted"/>
<dbReference type="Proteomes" id="UP000297245">
    <property type="component" value="Unassembled WGS sequence"/>
</dbReference>
<feature type="transmembrane region" description="Helical" evidence="1">
    <location>
        <begin position="53"/>
        <end position="71"/>
    </location>
</feature>
<dbReference type="EMBL" id="ML179914">
    <property type="protein sequence ID" value="THU80344.1"/>
    <property type="molecule type" value="Genomic_DNA"/>
</dbReference>
<accession>A0A4S8KWJ0</accession>
<evidence type="ECO:0000313" key="2">
    <source>
        <dbReference type="EMBL" id="THU80344.1"/>
    </source>
</evidence>
<sequence>MSLSPCSHLLNRRPTDRPTNLGTICSVFFLTLYLFHSLFVFLLSQFEPSCTQFFLFCSQYCFFNFASFIFMHTLYRYSIQTRWIAFTMVPIYIFLPLLSPCIYHCTQTYETKHLVCSLLYLISFPLPYFIGPPCQRYIPFANLRGLRSAGHFSFDLFSCFPFLSLCLFLGFFFHFFFFSSFPFSGCGSLSICPSPAVVATIAPGSPPPVSSFPPHPALFLFSLPLMLK</sequence>
<dbReference type="AlphaFoldDB" id="A0A4S8KWJ0"/>
<keyword evidence="1" id="KW-0472">Membrane</keyword>
<feature type="transmembrane region" description="Helical" evidence="1">
    <location>
        <begin position="111"/>
        <end position="131"/>
    </location>
</feature>
<feature type="transmembrane region" description="Helical" evidence="1">
    <location>
        <begin position="83"/>
        <end position="105"/>
    </location>
</feature>
<keyword evidence="3" id="KW-1185">Reference proteome</keyword>
<feature type="transmembrane region" description="Helical" evidence="1">
    <location>
        <begin position="21"/>
        <end position="41"/>
    </location>
</feature>
<feature type="transmembrane region" description="Helical" evidence="1">
    <location>
        <begin position="152"/>
        <end position="178"/>
    </location>
</feature>
<evidence type="ECO:0000313" key="3">
    <source>
        <dbReference type="Proteomes" id="UP000297245"/>
    </source>
</evidence>
<organism evidence="2 3">
    <name type="scientific">Dendrothele bispora (strain CBS 962.96)</name>
    <dbReference type="NCBI Taxonomy" id="1314807"/>
    <lineage>
        <taxon>Eukaryota</taxon>
        <taxon>Fungi</taxon>
        <taxon>Dikarya</taxon>
        <taxon>Basidiomycota</taxon>
        <taxon>Agaricomycotina</taxon>
        <taxon>Agaricomycetes</taxon>
        <taxon>Agaricomycetidae</taxon>
        <taxon>Agaricales</taxon>
        <taxon>Agaricales incertae sedis</taxon>
        <taxon>Dendrothele</taxon>
    </lineage>
</organism>
<reference evidence="2 3" key="1">
    <citation type="journal article" date="2019" name="Nat. Ecol. Evol.">
        <title>Megaphylogeny resolves global patterns of mushroom evolution.</title>
        <authorList>
            <person name="Varga T."/>
            <person name="Krizsan K."/>
            <person name="Foldi C."/>
            <person name="Dima B."/>
            <person name="Sanchez-Garcia M."/>
            <person name="Sanchez-Ramirez S."/>
            <person name="Szollosi G.J."/>
            <person name="Szarkandi J.G."/>
            <person name="Papp V."/>
            <person name="Albert L."/>
            <person name="Andreopoulos W."/>
            <person name="Angelini C."/>
            <person name="Antonin V."/>
            <person name="Barry K.W."/>
            <person name="Bougher N.L."/>
            <person name="Buchanan P."/>
            <person name="Buyck B."/>
            <person name="Bense V."/>
            <person name="Catcheside P."/>
            <person name="Chovatia M."/>
            <person name="Cooper J."/>
            <person name="Damon W."/>
            <person name="Desjardin D."/>
            <person name="Finy P."/>
            <person name="Geml J."/>
            <person name="Haridas S."/>
            <person name="Hughes K."/>
            <person name="Justo A."/>
            <person name="Karasinski D."/>
            <person name="Kautmanova I."/>
            <person name="Kiss B."/>
            <person name="Kocsube S."/>
            <person name="Kotiranta H."/>
            <person name="LaButti K.M."/>
            <person name="Lechner B.E."/>
            <person name="Liimatainen K."/>
            <person name="Lipzen A."/>
            <person name="Lukacs Z."/>
            <person name="Mihaltcheva S."/>
            <person name="Morgado L.N."/>
            <person name="Niskanen T."/>
            <person name="Noordeloos M.E."/>
            <person name="Ohm R.A."/>
            <person name="Ortiz-Santana B."/>
            <person name="Ovrebo C."/>
            <person name="Racz N."/>
            <person name="Riley R."/>
            <person name="Savchenko A."/>
            <person name="Shiryaev A."/>
            <person name="Soop K."/>
            <person name="Spirin V."/>
            <person name="Szebenyi C."/>
            <person name="Tomsovsky M."/>
            <person name="Tulloss R.E."/>
            <person name="Uehling J."/>
            <person name="Grigoriev I.V."/>
            <person name="Vagvolgyi C."/>
            <person name="Papp T."/>
            <person name="Martin F.M."/>
            <person name="Miettinen O."/>
            <person name="Hibbett D.S."/>
            <person name="Nagy L.G."/>
        </authorList>
    </citation>
    <scope>NUCLEOTIDE SEQUENCE [LARGE SCALE GENOMIC DNA]</scope>
    <source>
        <strain evidence="2 3">CBS 962.96</strain>
    </source>
</reference>
<keyword evidence="1" id="KW-1133">Transmembrane helix</keyword>
<evidence type="ECO:0000256" key="1">
    <source>
        <dbReference type="SAM" id="Phobius"/>
    </source>
</evidence>
<name>A0A4S8KWJ0_DENBC</name>
<keyword evidence="1" id="KW-0812">Transmembrane</keyword>
<protein>
    <submittedName>
        <fullName evidence="2">Uncharacterized protein</fullName>
    </submittedName>
</protein>
<gene>
    <name evidence="2" type="ORF">K435DRAFT_503106</name>
</gene>